<feature type="domain" description="G" evidence="1">
    <location>
        <begin position="19"/>
        <end position="143"/>
    </location>
</feature>
<dbReference type="Pfam" id="PF01926">
    <property type="entry name" value="MMR_HSR1"/>
    <property type="match status" value="1"/>
</dbReference>
<protein>
    <recommendedName>
        <fullName evidence="1">G domain-containing protein</fullName>
    </recommendedName>
</protein>
<proteinExistence type="predicted"/>
<dbReference type="GO" id="GO:0005525">
    <property type="term" value="F:GTP binding"/>
    <property type="evidence" value="ECO:0007669"/>
    <property type="project" value="InterPro"/>
</dbReference>
<dbReference type="InterPro" id="IPR006073">
    <property type="entry name" value="GTP-bd"/>
</dbReference>
<gene>
    <name evidence="2" type="ORF">GGX14DRAFT_475517</name>
</gene>
<dbReference type="InterPro" id="IPR027417">
    <property type="entry name" value="P-loop_NTPase"/>
</dbReference>
<evidence type="ECO:0000313" key="3">
    <source>
        <dbReference type="Proteomes" id="UP001219525"/>
    </source>
</evidence>
<dbReference type="AlphaFoldDB" id="A0AAD6Y5F4"/>
<comment type="caution">
    <text evidence="2">The sequence shown here is derived from an EMBL/GenBank/DDBJ whole genome shotgun (WGS) entry which is preliminary data.</text>
</comment>
<name>A0AAD6Y5F4_9AGAR</name>
<dbReference type="Gene3D" id="3.40.50.300">
    <property type="entry name" value="P-loop containing nucleotide triphosphate hydrolases"/>
    <property type="match status" value="1"/>
</dbReference>
<accession>A0AAD6Y5F4</accession>
<reference evidence="2" key="1">
    <citation type="submission" date="2023-03" db="EMBL/GenBank/DDBJ databases">
        <title>Massive genome expansion in bonnet fungi (Mycena s.s.) driven by repeated elements and novel gene families across ecological guilds.</title>
        <authorList>
            <consortium name="Lawrence Berkeley National Laboratory"/>
            <person name="Harder C.B."/>
            <person name="Miyauchi S."/>
            <person name="Viragh M."/>
            <person name="Kuo A."/>
            <person name="Thoen E."/>
            <person name="Andreopoulos B."/>
            <person name="Lu D."/>
            <person name="Skrede I."/>
            <person name="Drula E."/>
            <person name="Henrissat B."/>
            <person name="Morin E."/>
            <person name="Kohler A."/>
            <person name="Barry K."/>
            <person name="LaButti K."/>
            <person name="Morin E."/>
            <person name="Salamov A."/>
            <person name="Lipzen A."/>
            <person name="Mereny Z."/>
            <person name="Hegedus B."/>
            <person name="Baldrian P."/>
            <person name="Stursova M."/>
            <person name="Weitz H."/>
            <person name="Taylor A."/>
            <person name="Grigoriev I.V."/>
            <person name="Nagy L.G."/>
            <person name="Martin F."/>
            <person name="Kauserud H."/>
        </authorList>
    </citation>
    <scope>NUCLEOTIDE SEQUENCE</scope>
    <source>
        <strain evidence="2">9144</strain>
    </source>
</reference>
<dbReference type="SUPFAM" id="SSF52540">
    <property type="entry name" value="P-loop containing nucleoside triphosphate hydrolases"/>
    <property type="match status" value="1"/>
</dbReference>
<dbReference type="EMBL" id="JARJCW010000094">
    <property type="protein sequence ID" value="KAJ7194959.1"/>
    <property type="molecule type" value="Genomic_DNA"/>
</dbReference>
<organism evidence="2 3">
    <name type="scientific">Mycena pura</name>
    <dbReference type="NCBI Taxonomy" id="153505"/>
    <lineage>
        <taxon>Eukaryota</taxon>
        <taxon>Fungi</taxon>
        <taxon>Dikarya</taxon>
        <taxon>Basidiomycota</taxon>
        <taxon>Agaricomycotina</taxon>
        <taxon>Agaricomycetes</taxon>
        <taxon>Agaricomycetidae</taxon>
        <taxon>Agaricales</taxon>
        <taxon>Marasmiineae</taxon>
        <taxon>Mycenaceae</taxon>
        <taxon>Mycena</taxon>
    </lineage>
</organism>
<dbReference type="Proteomes" id="UP001219525">
    <property type="component" value="Unassembled WGS sequence"/>
</dbReference>
<evidence type="ECO:0000259" key="1">
    <source>
        <dbReference type="Pfam" id="PF01926"/>
    </source>
</evidence>
<sequence>MATPPLVSREIVKEYRRFRILVVGKSGVGKSSLIRYAFGVTTTISHEDPGECKIDDELISEQNDLFVLHDSMGFEPGQEKNLKEAEQFLDKRSGSQVPIYKRVHAIWLCIQTPHAGGRVLETGDEIFLKLAAAKNIPIIVVFTQFDKLFDKHLFAPSAAPNGNLTDPKFRARCLKSAEAELEKNCVRPLKKMSPKVPYARTSDSDLSRSDMAAVANVIALTRDLLEKDGSLVWVMSAMAQRASADTKIKASIDVVLHLLTTRVGYWSGLAAGAKFMGWNLEKCLDILHSEIVATWNFLDDDNLLMSSEFVEEIKKLIQFVVPGESETTSWFGQNLDKVYKLVGIAATVTAAVAGPIAPIAVPAIAGVGLSVLFAAYLGKVYQSTPETLRCLMAYIVDLTLIMEELFHIALACRPVRKLTTEDIGLAVKNYVESHAEKVHSEIRSYTRASKLPNILRSRKAEDEVKSLIAKYRRGDQDSADR</sequence>
<dbReference type="CDD" id="cd00882">
    <property type="entry name" value="Ras_like_GTPase"/>
    <property type="match status" value="1"/>
</dbReference>
<keyword evidence="3" id="KW-1185">Reference proteome</keyword>
<evidence type="ECO:0000313" key="2">
    <source>
        <dbReference type="EMBL" id="KAJ7194959.1"/>
    </source>
</evidence>